<evidence type="ECO:0000313" key="2">
    <source>
        <dbReference type="EMBL" id="KFI19375.1"/>
    </source>
</evidence>
<feature type="signal peptide" evidence="1">
    <location>
        <begin position="1"/>
        <end position="22"/>
    </location>
</feature>
<reference evidence="2 3" key="1">
    <citation type="submission" date="2014-07" db="EMBL/GenBank/DDBJ databases">
        <title>Comparative analysis of Nitrosococcus oceani genome inventories of strains from Pacific and Atlantic gyres.</title>
        <authorList>
            <person name="Lim C.K."/>
            <person name="Wang L."/>
            <person name="Sayavedra-Soto L.A."/>
            <person name="Klotz M.G."/>
        </authorList>
    </citation>
    <scope>NUCLEOTIDE SEQUENCE [LARGE SCALE GENOMIC DNA]</scope>
    <source>
        <strain evidence="2 3">C-27</strain>
    </source>
</reference>
<accession>A0A0E2Z755</accession>
<gene>
    <name evidence="2" type="ORF">IB75_08965</name>
</gene>
<protein>
    <recommendedName>
        <fullName evidence="4">DUF1134 domain-containing protein</fullName>
    </recommendedName>
</protein>
<dbReference type="Pfam" id="PF06577">
    <property type="entry name" value="EipA"/>
    <property type="match status" value="1"/>
</dbReference>
<comment type="caution">
    <text evidence="2">The sequence shown here is derived from an EMBL/GenBank/DDBJ whole genome shotgun (WGS) entry which is preliminary data.</text>
</comment>
<organism evidence="2 3">
    <name type="scientific">Nitrosococcus oceani C-27</name>
    <dbReference type="NCBI Taxonomy" id="314279"/>
    <lineage>
        <taxon>Bacteria</taxon>
        <taxon>Pseudomonadati</taxon>
        <taxon>Pseudomonadota</taxon>
        <taxon>Gammaproteobacteria</taxon>
        <taxon>Chromatiales</taxon>
        <taxon>Chromatiaceae</taxon>
        <taxon>Nitrosococcus</taxon>
    </lineage>
</organism>
<evidence type="ECO:0008006" key="4">
    <source>
        <dbReference type="Google" id="ProtNLM"/>
    </source>
</evidence>
<dbReference type="InterPro" id="IPR008325">
    <property type="entry name" value="EipA-like"/>
</dbReference>
<sequence>MAKILRLILLAVFLVACVTVGATEKQGELKEETYSEEAVLAAASEFFGETTKALARVIEKVFKEQGRPNGYITGTEGSGAIGVGLRYGEGVLHTKSGEEKKVYWQGPSVGFDFGGNFSKVFTLVYHLKDMDALFQRIPGVDGSLYFIGGVSVNYQQTDDLILAPIRTGVGWRAGVSVGYVDYTHKKSWIPF</sequence>
<name>A0A0E2Z755_9GAMM</name>
<dbReference type="PIRSF" id="PIRSF033924">
    <property type="entry name" value="UCP033924"/>
    <property type="match status" value="1"/>
</dbReference>
<evidence type="ECO:0000256" key="1">
    <source>
        <dbReference type="SAM" id="SignalP"/>
    </source>
</evidence>
<dbReference type="HOGENOM" id="CLU_077638_1_0_6"/>
<dbReference type="EMBL" id="JPGN01000054">
    <property type="protein sequence ID" value="KFI19375.1"/>
    <property type="molecule type" value="Genomic_DNA"/>
</dbReference>
<dbReference type="Proteomes" id="UP000028839">
    <property type="component" value="Unassembled WGS sequence"/>
</dbReference>
<feature type="chain" id="PRO_5002408187" description="DUF1134 domain-containing protein" evidence="1">
    <location>
        <begin position="23"/>
        <end position="191"/>
    </location>
</feature>
<dbReference type="AlphaFoldDB" id="A0A0E2Z755"/>
<dbReference type="OrthoDB" id="9796051at2"/>
<keyword evidence="1" id="KW-0732">Signal</keyword>
<dbReference type="PROSITE" id="PS51257">
    <property type="entry name" value="PROKAR_LIPOPROTEIN"/>
    <property type="match status" value="1"/>
</dbReference>
<proteinExistence type="predicted"/>
<evidence type="ECO:0000313" key="3">
    <source>
        <dbReference type="Proteomes" id="UP000028839"/>
    </source>
</evidence>